<dbReference type="Proteomes" id="UP000235739">
    <property type="component" value="Unassembled WGS sequence"/>
</dbReference>
<protein>
    <submittedName>
        <fullName evidence="2">Uncharacterized protein</fullName>
    </submittedName>
</protein>
<gene>
    <name evidence="2" type="ORF">CIK84_09565</name>
</gene>
<evidence type="ECO:0000313" key="2">
    <source>
        <dbReference type="EMBL" id="PMQ21754.1"/>
    </source>
</evidence>
<reference evidence="2 3" key="1">
    <citation type="journal article" date="2017" name="Elife">
        <title>Extensive horizontal gene transfer in cheese-associated bacteria.</title>
        <authorList>
            <person name="Bonham K.S."/>
            <person name="Wolfe B.E."/>
            <person name="Dutton R.J."/>
        </authorList>
    </citation>
    <scope>NUCLEOTIDE SEQUENCE [LARGE SCALE GENOMIC DNA]</scope>
    <source>
        <strain evidence="2 3">JB182</strain>
    </source>
</reference>
<feature type="signal peptide" evidence="1">
    <location>
        <begin position="1"/>
        <end position="32"/>
    </location>
</feature>
<dbReference type="AlphaFoldDB" id="A0A2N7S6J8"/>
<feature type="chain" id="PRO_5039034508" evidence="1">
    <location>
        <begin position="33"/>
        <end position="119"/>
    </location>
</feature>
<sequence length="119" mass="12080">MENKEAAVGNRGKALCALLAAGMLALAGCSSATGIPALDREPAGTDQWPGDRSQLENLGMQSVCFLVMHGNADYYAAASADEQKACLFKFAQGEVSAAGGCGGAGDADAIVEVRALERG</sequence>
<accession>A0A2N7S6J8</accession>
<comment type="caution">
    <text evidence="2">The sequence shown here is derived from an EMBL/GenBank/DDBJ whole genome shotgun (WGS) entry which is preliminary data.</text>
</comment>
<proteinExistence type="predicted"/>
<name>A0A2N7S6J8_9MICC</name>
<evidence type="ECO:0000313" key="3">
    <source>
        <dbReference type="Proteomes" id="UP000235739"/>
    </source>
</evidence>
<keyword evidence="1" id="KW-0732">Signal</keyword>
<organism evidence="2 3">
    <name type="scientific">Glutamicibacter arilaitensis</name>
    <dbReference type="NCBI Taxonomy" id="256701"/>
    <lineage>
        <taxon>Bacteria</taxon>
        <taxon>Bacillati</taxon>
        <taxon>Actinomycetota</taxon>
        <taxon>Actinomycetes</taxon>
        <taxon>Micrococcales</taxon>
        <taxon>Micrococcaceae</taxon>
        <taxon>Glutamicibacter</taxon>
    </lineage>
</organism>
<dbReference type="EMBL" id="PNQX01000001">
    <property type="protein sequence ID" value="PMQ21754.1"/>
    <property type="molecule type" value="Genomic_DNA"/>
</dbReference>
<evidence type="ECO:0000256" key="1">
    <source>
        <dbReference type="SAM" id="SignalP"/>
    </source>
</evidence>
<dbReference type="PROSITE" id="PS51257">
    <property type="entry name" value="PROKAR_LIPOPROTEIN"/>
    <property type="match status" value="1"/>
</dbReference>